<dbReference type="KEGG" id="cmr:Cycma_4951"/>
<dbReference type="Gene3D" id="3.40.50.150">
    <property type="entry name" value="Vaccinia Virus protein VP39"/>
    <property type="match status" value="1"/>
</dbReference>
<dbReference type="PANTHER" id="PTHR43861">
    <property type="entry name" value="TRANS-ACONITATE 2-METHYLTRANSFERASE-RELATED"/>
    <property type="match status" value="1"/>
</dbReference>
<organism evidence="3 4">
    <name type="scientific">Cyclobacterium marinum (strain ATCC 25205 / DSM 745 / LMG 13164 / NCIMB 1802)</name>
    <name type="common">Flectobacillus marinus</name>
    <dbReference type="NCBI Taxonomy" id="880070"/>
    <lineage>
        <taxon>Bacteria</taxon>
        <taxon>Pseudomonadati</taxon>
        <taxon>Bacteroidota</taxon>
        <taxon>Cytophagia</taxon>
        <taxon>Cytophagales</taxon>
        <taxon>Cyclobacteriaceae</taxon>
        <taxon>Cyclobacterium</taxon>
    </lineage>
</organism>
<keyword evidence="1 3" id="KW-0808">Transferase</keyword>
<dbReference type="Proteomes" id="UP000001635">
    <property type="component" value="Chromosome"/>
</dbReference>
<name>G0J7I1_CYCMS</name>
<protein>
    <submittedName>
        <fullName evidence="3">Methyltransferase type 11</fullName>
    </submittedName>
</protein>
<dbReference type="HOGENOM" id="CLU_082973_0_0_10"/>
<gene>
    <name evidence="3" type="ordered locus">Cycma_4951</name>
</gene>
<dbReference type="InterPro" id="IPR041698">
    <property type="entry name" value="Methyltransf_25"/>
</dbReference>
<dbReference type="SUPFAM" id="SSF53335">
    <property type="entry name" value="S-adenosyl-L-methionine-dependent methyltransferases"/>
    <property type="match status" value="1"/>
</dbReference>
<dbReference type="GO" id="GO:0032259">
    <property type="term" value="P:methylation"/>
    <property type="evidence" value="ECO:0007669"/>
    <property type="project" value="UniProtKB-KW"/>
</dbReference>
<evidence type="ECO:0000313" key="4">
    <source>
        <dbReference type="Proteomes" id="UP000001635"/>
    </source>
</evidence>
<dbReference type="AlphaFoldDB" id="G0J7I1"/>
<evidence type="ECO:0000259" key="2">
    <source>
        <dbReference type="Pfam" id="PF13649"/>
    </source>
</evidence>
<dbReference type="eggNOG" id="COG0500">
    <property type="taxonomic scope" value="Bacteria"/>
</dbReference>
<dbReference type="RefSeq" id="WP_014022915.1">
    <property type="nucleotide sequence ID" value="NC_015914.1"/>
</dbReference>
<accession>G0J7I1</accession>
<dbReference type="CDD" id="cd02440">
    <property type="entry name" value="AdoMet_MTases"/>
    <property type="match status" value="1"/>
</dbReference>
<proteinExistence type="predicted"/>
<keyword evidence="3" id="KW-0489">Methyltransferase</keyword>
<dbReference type="InterPro" id="IPR029063">
    <property type="entry name" value="SAM-dependent_MTases_sf"/>
</dbReference>
<dbReference type="STRING" id="880070.Cycma_4951"/>
<dbReference type="EMBL" id="CP002955">
    <property type="protein sequence ID" value="AEL28635.1"/>
    <property type="molecule type" value="Genomic_DNA"/>
</dbReference>
<evidence type="ECO:0000313" key="3">
    <source>
        <dbReference type="EMBL" id="AEL28635.1"/>
    </source>
</evidence>
<sequence>MTEFWEENFKDKQAMWGFSPADAAFETVELFKRQGLKKILVPGFGYGRNAKPFMDEGFEVTGIEISETAIAIARREYGNQIKVHLGTVSDMPFDKETYDGIFCYALIHLLDNESRAKLIADCYKQLNEGGLMVFVAISTEDHAFGKGAIIDKNRFLTPHGVELFFYNLDAVKDEFGDFGLQDSEKIIEPSNSIKGKPGQIFWKIVCKKIANS</sequence>
<evidence type="ECO:0000256" key="1">
    <source>
        <dbReference type="ARBA" id="ARBA00022679"/>
    </source>
</evidence>
<dbReference type="Pfam" id="PF13649">
    <property type="entry name" value="Methyltransf_25"/>
    <property type="match status" value="1"/>
</dbReference>
<dbReference type="GO" id="GO:0008168">
    <property type="term" value="F:methyltransferase activity"/>
    <property type="evidence" value="ECO:0007669"/>
    <property type="project" value="UniProtKB-KW"/>
</dbReference>
<reference evidence="4" key="1">
    <citation type="submission" date="2011-07" db="EMBL/GenBank/DDBJ databases">
        <title>The complete genome of Cyclobacterium marinum DSM 745.</title>
        <authorList>
            <person name="Lucas S."/>
            <person name="Han J."/>
            <person name="Lapidus A."/>
            <person name="Bruce D."/>
            <person name="Goodwin L."/>
            <person name="Pitluck S."/>
            <person name="Peters L."/>
            <person name="Kyrpides N."/>
            <person name="Mavromatis K."/>
            <person name="Ivanova N."/>
            <person name="Ovchinnikova G."/>
            <person name="Chertkov O."/>
            <person name="Detter J.C."/>
            <person name="Tapia R."/>
            <person name="Han C."/>
            <person name="Land M."/>
            <person name="Hauser L."/>
            <person name="Markowitz V."/>
            <person name="Cheng J.-F."/>
            <person name="Hugenholtz P."/>
            <person name="Woyke T."/>
            <person name="Wu D."/>
            <person name="Tindall B."/>
            <person name="Schuetze A."/>
            <person name="Brambilla E."/>
            <person name="Klenk H.-P."/>
            <person name="Eisen J.A."/>
        </authorList>
    </citation>
    <scope>NUCLEOTIDE SEQUENCE [LARGE SCALE GENOMIC DNA]</scope>
    <source>
        <strain evidence="4">ATCC 25205 / DSM 745 / LMG 13164 / NCIMB 1802</strain>
    </source>
</reference>
<dbReference type="OrthoDB" id="703529at2"/>
<keyword evidence="4" id="KW-1185">Reference proteome</keyword>
<feature type="domain" description="Methyltransferase" evidence="2">
    <location>
        <begin position="40"/>
        <end position="130"/>
    </location>
</feature>